<keyword evidence="7" id="KW-1185">Reference proteome</keyword>
<dbReference type="InterPro" id="IPR000847">
    <property type="entry name" value="LysR_HTH_N"/>
</dbReference>
<evidence type="ECO:0000313" key="7">
    <source>
        <dbReference type="Proteomes" id="UP001056201"/>
    </source>
</evidence>
<dbReference type="RefSeq" id="WP_250195638.1">
    <property type="nucleotide sequence ID" value="NZ_CP097635.1"/>
</dbReference>
<dbReference type="PROSITE" id="PS50931">
    <property type="entry name" value="HTH_LYSR"/>
    <property type="match status" value="1"/>
</dbReference>
<evidence type="ECO:0000313" key="6">
    <source>
        <dbReference type="EMBL" id="URI07402.1"/>
    </source>
</evidence>
<evidence type="ECO:0000256" key="3">
    <source>
        <dbReference type="ARBA" id="ARBA00023125"/>
    </source>
</evidence>
<dbReference type="InterPro" id="IPR036390">
    <property type="entry name" value="WH_DNA-bd_sf"/>
</dbReference>
<keyword evidence="2" id="KW-0805">Transcription regulation</keyword>
<dbReference type="InterPro" id="IPR005119">
    <property type="entry name" value="LysR_subst-bd"/>
</dbReference>
<dbReference type="InterPro" id="IPR036388">
    <property type="entry name" value="WH-like_DNA-bd_sf"/>
</dbReference>
<proteinExistence type="inferred from homology"/>
<reference evidence="6" key="1">
    <citation type="submission" date="2022-05" db="EMBL/GenBank/DDBJ databases">
        <title>An RpoN-dependent PEP-CTERM gene is involved in floc formation of an Aquincola tertiaricarbonis strain.</title>
        <authorList>
            <person name="Qiu D."/>
            <person name="Xia M."/>
        </authorList>
    </citation>
    <scope>NUCLEOTIDE SEQUENCE</scope>
    <source>
        <strain evidence="6">RN12</strain>
    </source>
</reference>
<keyword evidence="4" id="KW-0804">Transcription</keyword>
<dbReference type="PANTHER" id="PTHR30126">
    <property type="entry name" value="HTH-TYPE TRANSCRIPTIONAL REGULATOR"/>
    <property type="match status" value="1"/>
</dbReference>
<dbReference type="Pfam" id="PF03466">
    <property type="entry name" value="LysR_substrate"/>
    <property type="match status" value="1"/>
</dbReference>
<dbReference type="Pfam" id="PF00126">
    <property type="entry name" value="HTH_1"/>
    <property type="match status" value="1"/>
</dbReference>
<dbReference type="Gene3D" id="1.10.10.10">
    <property type="entry name" value="Winged helix-like DNA-binding domain superfamily/Winged helix DNA-binding domain"/>
    <property type="match status" value="1"/>
</dbReference>
<dbReference type="SUPFAM" id="SSF46785">
    <property type="entry name" value="Winged helix' DNA-binding domain"/>
    <property type="match status" value="1"/>
</dbReference>
<gene>
    <name evidence="6" type="ORF">MW290_01915</name>
</gene>
<dbReference type="Gene3D" id="3.40.190.290">
    <property type="match status" value="1"/>
</dbReference>
<protein>
    <submittedName>
        <fullName evidence="6">LysR substrate-binding domain-containing protein</fullName>
    </submittedName>
</protein>
<evidence type="ECO:0000256" key="1">
    <source>
        <dbReference type="ARBA" id="ARBA00009437"/>
    </source>
</evidence>
<evidence type="ECO:0000259" key="5">
    <source>
        <dbReference type="PROSITE" id="PS50931"/>
    </source>
</evidence>
<evidence type="ECO:0000256" key="2">
    <source>
        <dbReference type="ARBA" id="ARBA00023015"/>
    </source>
</evidence>
<keyword evidence="3" id="KW-0238">DNA-binding</keyword>
<dbReference type="SUPFAM" id="SSF53850">
    <property type="entry name" value="Periplasmic binding protein-like II"/>
    <property type="match status" value="1"/>
</dbReference>
<dbReference type="EMBL" id="CP097635">
    <property type="protein sequence ID" value="URI07402.1"/>
    <property type="molecule type" value="Genomic_DNA"/>
</dbReference>
<organism evidence="6 7">
    <name type="scientific">Aquincola tertiaricarbonis</name>
    <dbReference type="NCBI Taxonomy" id="391953"/>
    <lineage>
        <taxon>Bacteria</taxon>
        <taxon>Pseudomonadati</taxon>
        <taxon>Pseudomonadota</taxon>
        <taxon>Betaproteobacteria</taxon>
        <taxon>Burkholderiales</taxon>
        <taxon>Sphaerotilaceae</taxon>
        <taxon>Aquincola</taxon>
    </lineage>
</organism>
<dbReference type="Proteomes" id="UP001056201">
    <property type="component" value="Chromosome 1"/>
</dbReference>
<dbReference type="PANTHER" id="PTHR30126:SF94">
    <property type="entry name" value="LYSR FAMILY TRANSCRIPTIONAL REGULATOR"/>
    <property type="match status" value="1"/>
</dbReference>
<sequence length="295" mass="32706">MTGTSLLAALRAFDATARAGSMTAAARTLGLQQPTLSAHIQRLEQSHGVELFRRRGRRLELTDFGRTLLEHTRRVFSAEEDAHALLLAAQNRYAGRLVIHAIGPYNLVPILRVFARRHPQVNLVVRVGDSRSIASRILDHQGDVGLVLNPVDDPALECVEHRRQALVVFAAADHPLARRAALTMADLQHQRFVIREEGSTTRRVFEDAMRRRGLGFQVAIEMGSREAVREAVAQSMGLGVVAEPAYVPDARLVRLPVQDSDMATHVHLVCRRERRPSPLVATFFDIAAEFRAASS</sequence>
<accession>A0ABY4S2G0</accession>
<evidence type="ECO:0000256" key="4">
    <source>
        <dbReference type="ARBA" id="ARBA00023163"/>
    </source>
</evidence>
<name>A0ABY4S2G0_AQUTE</name>
<dbReference type="PRINTS" id="PR00039">
    <property type="entry name" value="HTHLYSR"/>
</dbReference>
<feature type="domain" description="HTH lysR-type" evidence="5">
    <location>
        <begin position="1"/>
        <end position="62"/>
    </location>
</feature>
<comment type="similarity">
    <text evidence="1">Belongs to the LysR transcriptional regulatory family.</text>
</comment>